<dbReference type="SUPFAM" id="SSF55874">
    <property type="entry name" value="ATPase domain of HSP90 chaperone/DNA topoisomerase II/histidine kinase"/>
    <property type="match status" value="1"/>
</dbReference>
<sequence length="414" mass="44194">MIQVTDSTETAVYRQQAAAMNEVLLVSAARQHELTGAAEALGAGYQSAVRARDHFLAVLSHELRNPLAALSNGVQLLKLAGTDPGAVARAGDMMARQLNQMVRLVGDLLDVSRIATGKLELRRERVDLASVVRESAEASRPLIERQGHELTCALPPEPLILDADPTRLAQVFLNLLNNAAKYSERGGHIRLSAERDGAGVVVRVRDTGIGISAVHLPHIFDVFVQVDTVWHRAQGGLGIGLSLVKEFVELHGGRVEAHSDGPGTGCEFVVRLPLAEPAAAEPAPAVAPSPRGPGRRVLVVDDNRDAAESLAEMLELMGHEVRTAGDGAAGVSAAAEFRPELVLMDLGMPGVNGYEAARRIRAEPWGAAPLLAALTGWGAEDDRRRTHEAGFDRHLVKPVAPDVLTKLIAELPRP</sequence>
<dbReference type="PROSITE" id="PS50109">
    <property type="entry name" value="HIS_KIN"/>
    <property type="match status" value="1"/>
</dbReference>
<feature type="domain" description="Histidine kinase" evidence="5">
    <location>
        <begin position="58"/>
        <end position="276"/>
    </location>
</feature>
<comment type="catalytic activity">
    <reaction evidence="1">
        <text>ATP + protein L-histidine = ADP + protein N-phospho-L-histidine.</text>
        <dbReference type="EC" id="2.7.13.3"/>
    </reaction>
</comment>
<dbReference type="Gene3D" id="3.40.50.2300">
    <property type="match status" value="1"/>
</dbReference>
<dbReference type="CDD" id="cd17580">
    <property type="entry name" value="REC_2_DhkD-like"/>
    <property type="match status" value="1"/>
</dbReference>
<dbReference type="Pfam" id="PF00072">
    <property type="entry name" value="Response_reg"/>
    <property type="match status" value="1"/>
</dbReference>
<proteinExistence type="predicted"/>
<dbReference type="SMART" id="SM00448">
    <property type="entry name" value="REC"/>
    <property type="match status" value="1"/>
</dbReference>
<feature type="domain" description="Response regulatory" evidence="6">
    <location>
        <begin position="296"/>
        <end position="412"/>
    </location>
</feature>
<dbReference type="SUPFAM" id="SSF47384">
    <property type="entry name" value="Homodimeric domain of signal transducing histidine kinase"/>
    <property type="match status" value="1"/>
</dbReference>
<dbReference type="Gene3D" id="1.10.287.130">
    <property type="match status" value="1"/>
</dbReference>
<feature type="modified residue" description="4-aspartylphosphate" evidence="4">
    <location>
        <position position="345"/>
    </location>
</feature>
<comment type="caution">
    <text evidence="7">The sequence shown here is derived from an EMBL/GenBank/DDBJ whole genome shotgun (WGS) entry which is preliminary data.</text>
</comment>
<dbReference type="SMART" id="SM00388">
    <property type="entry name" value="HisKA"/>
    <property type="match status" value="1"/>
</dbReference>
<dbReference type="Pfam" id="PF02518">
    <property type="entry name" value="HATPase_c"/>
    <property type="match status" value="1"/>
</dbReference>
<dbReference type="InterPro" id="IPR004358">
    <property type="entry name" value="Sig_transdc_His_kin-like_C"/>
</dbReference>
<organism evidence="7 8">
    <name type="scientific">Gemmata palustris</name>
    <dbReference type="NCBI Taxonomy" id="2822762"/>
    <lineage>
        <taxon>Bacteria</taxon>
        <taxon>Pseudomonadati</taxon>
        <taxon>Planctomycetota</taxon>
        <taxon>Planctomycetia</taxon>
        <taxon>Gemmatales</taxon>
        <taxon>Gemmataceae</taxon>
        <taxon>Gemmata</taxon>
    </lineage>
</organism>
<accession>A0ABS5C1I6</accession>
<keyword evidence="8" id="KW-1185">Reference proteome</keyword>
<dbReference type="InterPro" id="IPR003594">
    <property type="entry name" value="HATPase_dom"/>
</dbReference>
<dbReference type="Proteomes" id="UP000676565">
    <property type="component" value="Unassembled WGS sequence"/>
</dbReference>
<evidence type="ECO:0000259" key="5">
    <source>
        <dbReference type="PROSITE" id="PS50109"/>
    </source>
</evidence>
<dbReference type="Pfam" id="PF00512">
    <property type="entry name" value="HisKA"/>
    <property type="match status" value="1"/>
</dbReference>
<dbReference type="InterPro" id="IPR003661">
    <property type="entry name" value="HisK_dim/P_dom"/>
</dbReference>
<evidence type="ECO:0000256" key="1">
    <source>
        <dbReference type="ARBA" id="ARBA00000085"/>
    </source>
</evidence>
<evidence type="ECO:0000256" key="4">
    <source>
        <dbReference type="PROSITE-ProRule" id="PRU00169"/>
    </source>
</evidence>
<dbReference type="CDD" id="cd00082">
    <property type="entry name" value="HisKA"/>
    <property type="match status" value="1"/>
</dbReference>
<dbReference type="InterPro" id="IPR036097">
    <property type="entry name" value="HisK_dim/P_sf"/>
</dbReference>
<evidence type="ECO:0000313" key="8">
    <source>
        <dbReference type="Proteomes" id="UP000676565"/>
    </source>
</evidence>
<dbReference type="InterPro" id="IPR005467">
    <property type="entry name" value="His_kinase_dom"/>
</dbReference>
<name>A0ABS5C1I6_9BACT</name>
<dbReference type="PANTHER" id="PTHR43547">
    <property type="entry name" value="TWO-COMPONENT HISTIDINE KINASE"/>
    <property type="match status" value="1"/>
</dbReference>
<dbReference type="CDD" id="cd00075">
    <property type="entry name" value="HATPase"/>
    <property type="match status" value="1"/>
</dbReference>
<keyword evidence="3 4" id="KW-0597">Phosphoprotein</keyword>
<dbReference type="PROSITE" id="PS50110">
    <property type="entry name" value="RESPONSE_REGULATORY"/>
    <property type="match status" value="1"/>
</dbReference>
<dbReference type="PRINTS" id="PR00344">
    <property type="entry name" value="BCTRLSENSOR"/>
</dbReference>
<evidence type="ECO:0000256" key="3">
    <source>
        <dbReference type="ARBA" id="ARBA00022553"/>
    </source>
</evidence>
<gene>
    <name evidence="7" type="ORF">J8F10_31810</name>
</gene>
<dbReference type="EC" id="2.7.13.3" evidence="2"/>
<dbReference type="InterPro" id="IPR036890">
    <property type="entry name" value="HATPase_C_sf"/>
</dbReference>
<dbReference type="SUPFAM" id="SSF52172">
    <property type="entry name" value="CheY-like"/>
    <property type="match status" value="1"/>
</dbReference>
<dbReference type="InterPro" id="IPR001789">
    <property type="entry name" value="Sig_transdc_resp-reg_receiver"/>
</dbReference>
<protein>
    <recommendedName>
        <fullName evidence="2">histidine kinase</fullName>
        <ecNumber evidence="2">2.7.13.3</ecNumber>
    </recommendedName>
</protein>
<evidence type="ECO:0000259" key="6">
    <source>
        <dbReference type="PROSITE" id="PS50110"/>
    </source>
</evidence>
<dbReference type="PANTHER" id="PTHR43547:SF2">
    <property type="entry name" value="HYBRID SIGNAL TRANSDUCTION HISTIDINE KINASE C"/>
    <property type="match status" value="1"/>
</dbReference>
<evidence type="ECO:0000256" key="2">
    <source>
        <dbReference type="ARBA" id="ARBA00012438"/>
    </source>
</evidence>
<reference evidence="7 8" key="1">
    <citation type="submission" date="2021-04" db="EMBL/GenBank/DDBJ databases">
        <authorList>
            <person name="Ivanova A."/>
        </authorList>
    </citation>
    <scope>NUCLEOTIDE SEQUENCE [LARGE SCALE GENOMIC DNA]</scope>
    <source>
        <strain evidence="7 8">G18</strain>
    </source>
</reference>
<dbReference type="SMART" id="SM00387">
    <property type="entry name" value="HATPase_c"/>
    <property type="match status" value="1"/>
</dbReference>
<evidence type="ECO:0000313" key="7">
    <source>
        <dbReference type="EMBL" id="MBP3959858.1"/>
    </source>
</evidence>
<dbReference type="Gene3D" id="3.30.565.10">
    <property type="entry name" value="Histidine kinase-like ATPase, C-terminal domain"/>
    <property type="match status" value="1"/>
</dbReference>
<dbReference type="InterPro" id="IPR011006">
    <property type="entry name" value="CheY-like_superfamily"/>
</dbReference>
<dbReference type="EMBL" id="JAGKQQ010000001">
    <property type="protein sequence ID" value="MBP3959858.1"/>
    <property type="molecule type" value="Genomic_DNA"/>
</dbReference>